<reference evidence="1" key="1">
    <citation type="submission" date="2020-02" db="EMBL/GenBank/DDBJ databases">
        <authorList>
            <person name="Meier V. D."/>
        </authorList>
    </citation>
    <scope>NUCLEOTIDE SEQUENCE</scope>
    <source>
        <strain evidence="1">AVDCRST_MAG81</strain>
    </source>
</reference>
<dbReference type="GO" id="GO:0005829">
    <property type="term" value="C:cytosol"/>
    <property type="evidence" value="ECO:0007669"/>
    <property type="project" value="TreeGrafter"/>
</dbReference>
<dbReference type="SUPFAM" id="SSF52317">
    <property type="entry name" value="Class I glutamine amidotransferase-like"/>
    <property type="match status" value="1"/>
</dbReference>
<accession>A0A6J4V9F7</accession>
<dbReference type="PROSITE" id="PS51273">
    <property type="entry name" value="GATASE_TYPE_1"/>
    <property type="match status" value="1"/>
</dbReference>
<dbReference type="Gene3D" id="3.40.50.880">
    <property type="match status" value="1"/>
</dbReference>
<dbReference type="EMBL" id="CADCWO010000103">
    <property type="protein sequence ID" value="CAA9572548.1"/>
    <property type="molecule type" value="Genomic_DNA"/>
</dbReference>
<name>A0A6J4V9F7_9CYAN</name>
<dbReference type="GO" id="GO:0016740">
    <property type="term" value="F:transferase activity"/>
    <property type="evidence" value="ECO:0007669"/>
    <property type="project" value="UniProtKB-KW"/>
</dbReference>
<proteinExistence type="predicted"/>
<keyword evidence="1" id="KW-0315">Glutamine amidotransferase</keyword>
<organism evidence="1">
    <name type="scientific">uncultured Synechococcales cyanobacterium</name>
    <dbReference type="NCBI Taxonomy" id="1936017"/>
    <lineage>
        <taxon>Bacteria</taxon>
        <taxon>Bacillati</taxon>
        <taxon>Cyanobacteriota</taxon>
        <taxon>Cyanophyceae</taxon>
        <taxon>Synechococcales</taxon>
        <taxon>environmental samples</taxon>
    </lineage>
</organism>
<evidence type="ECO:0000313" key="1">
    <source>
        <dbReference type="EMBL" id="CAA9572548.1"/>
    </source>
</evidence>
<dbReference type="GO" id="GO:0033969">
    <property type="term" value="F:gamma-glutamyl-gamma-aminobutyrate hydrolase activity"/>
    <property type="evidence" value="ECO:0007669"/>
    <property type="project" value="TreeGrafter"/>
</dbReference>
<dbReference type="GO" id="GO:0006598">
    <property type="term" value="P:polyamine catabolic process"/>
    <property type="evidence" value="ECO:0007669"/>
    <property type="project" value="TreeGrafter"/>
</dbReference>
<dbReference type="PANTHER" id="PTHR43235:SF1">
    <property type="entry name" value="GLUTAMINE AMIDOTRANSFERASE PB2B2.05-RELATED"/>
    <property type="match status" value="1"/>
</dbReference>
<keyword evidence="1" id="KW-0808">Transferase</keyword>
<sequence>MTQFKPPIIGITTYGRQQTGQFCLMGTHVDAVRLAGGIAILLPPGESNLTAILELVDGLVFSGGGDIDPATYKGSPHPEIYLVDPERDAFELGLARAALKAGTPILGICRGLEILVVASGGTLIPHLPDTYGTAVTHRADLSHPIEHSVDVDPKTKLATILGETKPIVVSWHHQAVGTITPEWKVTATAADGVIEALEHQHHPWAIALQWHPELSLNHPVQQSIFQALVAVACNQRTAML</sequence>
<dbReference type="PANTHER" id="PTHR43235">
    <property type="entry name" value="GLUTAMINE AMIDOTRANSFERASE PB2B2.05-RELATED"/>
    <property type="match status" value="1"/>
</dbReference>
<dbReference type="CDD" id="cd01745">
    <property type="entry name" value="GATase1_2"/>
    <property type="match status" value="1"/>
</dbReference>
<gene>
    <name evidence="1" type="ORF">AVDCRST_MAG81-2952</name>
</gene>
<protein>
    <submittedName>
        <fullName evidence="1">COG2071: predicted glutamine amidotransferases in hypothetical Actinobacterial gene cluster</fullName>
    </submittedName>
</protein>
<dbReference type="AlphaFoldDB" id="A0A6J4V9F7"/>
<dbReference type="InterPro" id="IPR029062">
    <property type="entry name" value="Class_I_gatase-like"/>
</dbReference>
<dbReference type="InterPro" id="IPR044668">
    <property type="entry name" value="PuuD-like"/>
</dbReference>
<dbReference type="InterPro" id="IPR011697">
    <property type="entry name" value="Peptidase_C26"/>
</dbReference>
<dbReference type="Pfam" id="PF07722">
    <property type="entry name" value="Peptidase_C26"/>
    <property type="match status" value="1"/>
</dbReference>